<organism evidence="1 2">
    <name type="scientific">Zobellia barbeyronii</name>
    <dbReference type="NCBI Taxonomy" id="2748009"/>
    <lineage>
        <taxon>Bacteria</taxon>
        <taxon>Pseudomonadati</taxon>
        <taxon>Bacteroidota</taxon>
        <taxon>Flavobacteriia</taxon>
        <taxon>Flavobacteriales</taxon>
        <taxon>Flavobacteriaceae</taxon>
        <taxon>Zobellia</taxon>
    </lineage>
</organism>
<dbReference type="RefSeq" id="WP_214612321.1">
    <property type="nucleotide sequence ID" value="NZ_JACATN010000004.1"/>
</dbReference>
<proteinExistence type="predicted"/>
<evidence type="ECO:0008006" key="3">
    <source>
        <dbReference type="Google" id="ProtNLM"/>
    </source>
</evidence>
<dbReference type="PROSITE" id="PS51257">
    <property type="entry name" value="PROKAR_LIPOPROTEIN"/>
    <property type="match status" value="1"/>
</dbReference>
<gene>
    <name evidence="1" type="ORF">HW347_13380</name>
</gene>
<keyword evidence="2" id="KW-1185">Reference proteome</keyword>
<dbReference type="Proteomes" id="UP000740413">
    <property type="component" value="Unassembled WGS sequence"/>
</dbReference>
<name>A0ABS5WFU8_9FLAO</name>
<evidence type="ECO:0000313" key="1">
    <source>
        <dbReference type="EMBL" id="MBT2162258.1"/>
    </source>
</evidence>
<reference evidence="1 2" key="1">
    <citation type="submission" date="2020-06" db="EMBL/GenBank/DDBJ databases">
        <authorList>
            <person name="Isaeva M.P."/>
            <person name="Chernysheva N.Y."/>
        </authorList>
    </citation>
    <scope>NUCLEOTIDE SEQUENCE [LARGE SCALE GENOMIC DNA]</scope>
    <source>
        <strain evidence="1 2">KMM 6746</strain>
    </source>
</reference>
<evidence type="ECO:0000313" key="2">
    <source>
        <dbReference type="Proteomes" id="UP000740413"/>
    </source>
</evidence>
<dbReference type="EMBL" id="JACATN010000004">
    <property type="protein sequence ID" value="MBT2162258.1"/>
    <property type="molecule type" value="Genomic_DNA"/>
</dbReference>
<reference evidence="2" key="2">
    <citation type="submission" date="2023-07" db="EMBL/GenBank/DDBJ databases">
        <title>Zobellia barbeyronii sp. nov., a new marine flavobacterium, isolated from green and red algae.</title>
        <authorList>
            <person name="Nedashkovskaya O.I."/>
            <person name="Otstavnykh N."/>
            <person name="Zhukova N."/>
            <person name="Guzev K."/>
            <person name="Chausova V."/>
            <person name="Tekutyeva L."/>
            <person name="Mikhailov V."/>
            <person name="Isaeva M."/>
        </authorList>
    </citation>
    <scope>NUCLEOTIDE SEQUENCE [LARGE SCALE GENOMIC DNA]</scope>
    <source>
        <strain evidence="2">KMM 6746</strain>
    </source>
</reference>
<sequence length="202" mass="23780">MKIKSTIFLFLFIVSCSINKKNSEKSESESNFIDSTDFKYFGLKKFDIQDWYDGKIELKTLSKEDASKYYQHRLRPNTSDNKTYYQFYSIQKNTDELKIITIIDGATGKFPDLRMLIYNKKDSLIGFYPVAGIGNEPDWNLKYRVTSNRINDTTYLSTRIEEYVGEFDLEKLRRDSTITKFAIGLGYKMEAKVLEKQKYELE</sequence>
<protein>
    <recommendedName>
        <fullName evidence="3">Lipoprotein</fullName>
    </recommendedName>
</protein>
<accession>A0ABS5WFU8</accession>
<comment type="caution">
    <text evidence="1">The sequence shown here is derived from an EMBL/GenBank/DDBJ whole genome shotgun (WGS) entry which is preliminary data.</text>
</comment>